<dbReference type="HOGENOM" id="CLU_1023492_0_0_1"/>
<reference evidence="2 3" key="1">
    <citation type="submission" date="2014-06" db="EMBL/GenBank/DDBJ databases">
        <title>Evolutionary Origins and Diversification of the Mycorrhizal Mutualists.</title>
        <authorList>
            <consortium name="DOE Joint Genome Institute"/>
            <consortium name="Mycorrhizal Genomics Consortium"/>
            <person name="Kohler A."/>
            <person name="Kuo A."/>
            <person name="Nagy L.G."/>
            <person name="Floudas D."/>
            <person name="Copeland A."/>
            <person name="Barry K.W."/>
            <person name="Cichocki N."/>
            <person name="Veneault-Fourrey C."/>
            <person name="LaButti K."/>
            <person name="Lindquist E.A."/>
            <person name="Lipzen A."/>
            <person name="Lundell T."/>
            <person name="Morin E."/>
            <person name="Murat C."/>
            <person name="Riley R."/>
            <person name="Ohm R."/>
            <person name="Sun H."/>
            <person name="Tunlid A."/>
            <person name="Henrissat B."/>
            <person name="Grigoriev I.V."/>
            <person name="Hibbett D.S."/>
            <person name="Martin F."/>
        </authorList>
    </citation>
    <scope>NUCLEOTIDE SEQUENCE [LARGE SCALE GENOMIC DNA]</scope>
    <source>
        <strain evidence="2 3">FD-325 SS-3</strain>
    </source>
</reference>
<keyword evidence="3" id="KW-1185">Reference proteome</keyword>
<feature type="compositionally biased region" description="Polar residues" evidence="1">
    <location>
        <begin position="53"/>
        <end position="64"/>
    </location>
</feature>
<dbReference type="EMBL" id="KN832582">
    <property type="protein sequence ID" value="KII83124.1"/>
    <property type="molecule type" value="Genomic_DNA"/>
</dbReference>
<protein>
    <submittedName>
        <fullName evidence="2">Uncharacterized protein</fullName>
    </submittedName>
</protein>
<name>A0A0C9T1R5_PLICR</name>
<accession>A0A0C9T1R5</accession>
<feature type="region of interest" description="Disordered" evidence="1">
    <location>
        <begin position="51"/>
        <end position="78"/>
    </location>
</feature>
<feature type="region of interest" description="Disordered" evidence="1">
    <location>
        <begin position="95"/>
        <end position="119"/>
    </location>
</feature>
<proteinExistence type="predicted"/>
<evidence type="ECO:0000313" key="3">
    <source>
        <dbReference type="Proteomes" id="UP000053263"/>
    </source>
</evidence>
<dbReference type="Proteomes" id="UP000053263">
    <property type="component" value="Unassembled WGS sequence"/>
</dbReference>
<dbReference type="AlphaFoldDB" id="A0A0C9T1R5"/>
<evidence type="ECO:0000313" key="2">
    <source>
        <dbReference type="EMBL" id="KII83124.1"/>
    </source>
</evidence>
<gene>
    <name evidence="2" type="ORF">PLICRDRAFT_33066</name>
</gene>
<sequence>MSESFQNLQISNDYYSFSGVNAPINEGSITRLDLRQPASADQALPTVFRQFYDSPNNDGENNLARNVPGPSNLNPNEPQQLNLAASLEGGHNAVEELPYAGGQGSDDGAGPDERPEQGPLQRRRARVLFNATVNNETFQVSERITRKVRGENDHLNHFESTSPNSISQPPILPPDCGLEVGDLYVHRPISSKNKQAWMWMGENWKVIIPFTAIFRPNLPEEDEDKQRRYLVFTDVGNHPSWIRKSTWLSTYRTKVVRGFTFTRVSTCTHVRY</sequence>
<organism evidence="2 3">
    <name type="scientific">Plicaturopsis crispa FD-325 SS-3</name>
    <dbReference type="NCBI Taxonomy" id="944288"/>
    <lineage>
        <taxon>Eukaryota</taxon>
        <taxon>Fungi</taxon>
        <taxon>Dikarya</taxon>
        <taxon>Basidiomycota</taxon>
        <taxon>Agaricomycotina</taxon>
        <taxon>Agaricomycetes</taxon>
        <taxon>Agaricomycetidae</taxon>
        <taxon>Amylocorticiales</taxon>
        <taxon>Amylocorticiaceae</taxon>
        <taxon>Plicatura</taxon>
        <taxon>Plicaturopsis crispa</taxon>
    </lineage>
</organism>
<evidence type="ECO:0000256" key="1">
    <source>
        <dbReference type="SAM" id="MobiDB-lite"/>
    </source>
</evidence>